<organism evidence="2 3">
    <name type="scientific">Natronococcus pandeyae</name>
    <dbReference type="NCBI Taxonomy" id="2055836"/>
    <lineage>
        <taxon>Archaea</taxon>
        <taxon>Methanobacteriati</taxon>
        <taxon>Methanobacteriota</taxon>
        <taxon>Stenosarchaea group</taxon>
        <taxon>Halobacteria</taxon>
        <taxon>Halobacteriales</taxon>
        <taxon>Natrialbaceae</taxon>
        <taxon>Natronococcus</taxon>
    </lineage>
</organism>
<name>A0A8J8PZ03_9EURY</name>
<accession>A0A8J8PZ03</accession>
<sequence>MGSEDATATEIRTCPSVAIVEQIADESGISPLELPPLNDTIDADALSQLLGDTDESASDARPTVVFTYANHRVCVTADGQVTLSSPDATEISVVDEWTHVSIVETSDEADVATRTVSAVAEHSGRDLERVQSAIGNVVDIDAIARLGEDRGNGASRSGATVLFSVLGYDVVVESNGTIAVGSTLKRLKQTGGNVLIAGVVPDALTDVASANLLGDPERGRRHVFALLDRDDTVVPARLGSTDETAARVVDYAAASRSAASAQPSADDGSAVTDRPADLDELGAAIETQIETLVTGTPLCEPGEIRLCVDSLRPVLDQRGAEGTIAFLEPIFDSIRDASGLAHYVLPVDRDDPVVRTLESLFDATIELRVSESGPEQRWHLHESNYTTDWFALTSVQ</sequence>
<dbReference type="AlphaFoldDB" id="A0A8J8PZ03"/>
<dbReference type="InterPro" id="IPR055927">
    <property type="entry name" value="DUF7504"/>
</dbReference>
<evidence type="ECO:0000313" key="2">
    <source>
        <dbReference type="EMBL" id="TYL35997.1"/>
    </source>
</evidence>
<evidence type="ECO:0000313" key="3">
    <source>
        <dbReference type="Proteomes" id="UP000766904"/>
    </source>
</evidence>
<dbReference type="InterPro" id="IPR040624">
    <property type="entry name" value="HalOD1"/>
</dbReference>
<dbReference type="Proteomes" id="UP000766904">
    <property type="component" value="Unassembled WGS sequence"/>
</dbReference>
<feature type="domain" description="Halobacterial output" evidence="1">
    <location>
        <begin position="15"/>
        <end position="83"/>
    </location>
</feature>
<reference evidence="2" key="1">
    <citation type="submission" date="2017-11" db="EMBL/GenBank/DDBJ databases">
        <authorList>
            <person name="Kajale S.C."/>
            <person name="Sharma A."/>
        </authorList>
    </citation>
    <scope>NUCLEOTIDE SEQUENCE</scope>
    <source>
        <strain evidence="2">LS1_42</strain>
    </source>
</reference>
<dbReference type="Pfam" id="PF24336">
    <property type="entry name" value="DUF7504"/>
    <property type="match status" value="1"/>
</dbReference>
<keyword evidence="3" id="KW-1185">Reference proteome</keyword>
<comment type="caution">
    <text evidence="2">The sequence shown here is derived from an EMBL/GenBank/DDBJ whole genome shotgun (WGS) entry which is preliminary data.</text>
</comment>
<evidence type="ECO:0000259" key="1">
    <source>
        <dbReference type="Pfam" id="PF18545"/>
    </source>
</evidence>
<proteinExistence type="predicted"/>
<gene>
    <name evidence="2" type="ORF">CV102_24920</name>
</gene>
<feature type="domain" description="Halobacterial output" evidence="1">
    <location>
        <begin position="108"/>
        <end position="180"/>
    </location>
</feature>
<protein>
    <recommendedName>
        <fullName evidence="1">Halobacterial output domain-containing protein</fullName>
    </recommendedName>
</protein>
<dbReference type="EMBL" id="PHNJ01000025">
    <property type="protein sequence ID" value="TYL35997.1"/>
    <property type="molecule type" value="Genomic_DNA"/>
</dbReference>
<dbReference type="Pfam" id="PF18545">
    <property type="entry name" value="HalOD1"/>
    <property type="match status" value="2"/>
</dbReference>